<evidence type="ECO:0000256" key="10">
    <source>
        <dbReference type="ARBA" id="ARBA00023204"/>
    </source>
</evidence>
<evidence type="ECO:0000313" key="15">
    <source>
        <dbReference type="EMBL" id="QDV67055.1"/>
    </source>
</evidence>
<evidence type="ECO:0000256" key="2">
    <source>
        <dbReference type="ARBA" id="ARBA00001974"/>
    </source>
</evidence>
<dbReference type="GO" id="GO:0003677">
    <property type="term" value="F:DNA binding"/>
    <property type="evidence" value="ECO:0007669"/>
    <property type="project" value="UniProtKB-KW"/>
</dbReference>
<comment type="catalytic activity">
    <reaction evidence="13">
        <text>cyclobutadipyrimidine (in DNA) = 2 pyrimidine residues (in DNA).</text>
        <dbReference type="EC" id="4.1.99.3"/>
    </reaction>
</comment>
<keyword evidence="10" id="KW-0234">DNA repair</keyword>
<dbReference type="Gene3D" id="1.10.579.10">
    <property type="entry name" value="DNA Cyclobutane Dipyrimidine Photolyase, subunit A, domain 3"/>
    <property type="match status" value="1"/>
</dbReference>
<dbReference type="GO" id="GO:0003904">
    <property type="term" value="F:deoxyribodipyrimidine photo-lyase activity"/>
    <property type="evidence" value="ECO:0007669"/>
    <property type="project" value="UniProtKB-EC"/>
</dbReference>
<sequence>MTRIPELRIRDLNAKSVRPDGQFVLYWMIANRRTRYNFSLQHAASLAQELGRPLIVLEALRCDYPCASDRLHRFVLQGMADNRAALADANLRYYAYVEPSVGEGRGLLQQFARDACAIVTDDFPCFFIPAMLRLVSRQVDVAMQAVDSNGLLPIRATEKVFARAHDFRRFLQKNLKPHLSEMPKLAPLQGFRLSPPPPIPDAILERWPEATDTMLEASPEQLSALPIDHEVGPAAFDGGSAAAAATLDSFISQRLPRYGEDRNQPESDASSGLSPYLHFGQISTHDVFAAIVEREQWSPDRLAAKASGSREGWWGMSEEAESFLDELITWREVGFNFCTHRRDYDRYESLPDWAQQTLGEHADDEREFIYSLEEFEAAKTHDDLWNAAQRQLVREGRMHNYLRMLWGKKILEWTPTPQAALQVMLELNNKYAVDGRDPNSYSGIFWVLGRYDRAWQERDVFGKIRFMSSENTARKLKVKKYLQQYAADASTAR</sequence>
<comment type="cofactor">
    <cofactor evidence="2">
        <name>FAD</name>
        <dbReference type="ChEBI" id="CHEBI:57692"/>
    </cofactor>
</comment>
<comment type="cofactor">
    <cofactor evidence="1">
        <name>(6R)-5,10-methylene-5,6,7,8-tetrahydrofolate</name>
        <dbReference type="ChEBI" id="CHEBI:15636"/>
    </cofactor>
</comment>
<evidence type="ECO:0000256" key="11">
    <source>
        <dbReference type="ARBA" id="ARBA00023239"/>
    </source>
</evidence>
<proteinExistence type="inferred from homology"/>
<dbReference type="InterPro" id="IPR036155">
    <property type="entry name" value="Crypto/Photolyase_N_sf"/>
</dbReference>
<dbReference type="PROSITE" id="PS51645">
    <property type="entry name" value="PHR_CRY_ALPHA_BETA"/>
    <property type="match status" value="1"/>
</dbReference>
<dbReference type="Gene3D" id="3.40.50.620">
    <property type="entry name" value="HUPs"/>
    <property type="match status" value="1"/>
</dbReference>
<keyword evidence="6" id="KW-0285">Flavoprotein</keyword>
<comment type="similarity">
    <text evidence="3">Belongs to the DNA photolyase class-2 family.</text>
</comment>
<evidence type="ECO:0000256" key="12">
    <source>
        <dbReference type="ARBA" id="ARBA00031671"/>
    </source>
</evidence>
<evidence type="ECO:0000313" key="16">
    <source>
        <dbReference type="Proteomes" id="UP000315082"/>
    </source>
</evidence>
<dbReference type="KEGG" id="rcf:Poly24_07460"/>
<dbReference type="Proteomes" id="UP000315082">
    <property type="component" value="Chromosome"/>
</dbReference>
<dbReference type="PANTHER" id="PTHR10211">
    <property type="entry name" value="DEOXYRIBODIPYRIMIDINE PHOTOLYASE"/>
    <property type="match status" value="1"/>
</dbReference>
<dbReference type="SUPFAM" id="SSF48173">
    <property type="entry name" value="Cryptochrome/photolyase FAD-binding domain"/>
    <property type="match status" value="1"/>
</dbReference>
<accession>A0A518JNC3</accession>
<evidence type="ECO:0000256" key="5">
    <source>
        <dbReference type="ARBA" id="ARBA00014046"/>
    </source>
</evidence>
<evidence type="ECO:0000256" key="9">
    <source>
        <dbReference type="ARBA" id="ARBA00023125"/>
    </source>
</evidence>
<dbReference type="InterPro" id="IPR036134">
    <property type="entry name" value="Crypto/Photolyase_FAD-like_sf"/>
</dbReference>
<dbReference type="RefSeq" id="WP_145090571.1">
    <property type="nucleotide sequence ID" value="NZ_CP036348.1"/>
</dbReference>
<dbReference type="FunFam" id="1.10.579.10:FF:000002">
    <property type="entry name" value="Deoxyribodipyrimidine photolyase"/>
    <property type="match status" value="1"/>
</dbReference>
<evidence type="ECO:0000256" key="3">
    <source>
        <dbReference type="ARBA" id="ARBA00006409"/>
    </source>
</evidence>
<keyword evidence="16" id="KW-1185">Reference proteome</keyword>
<dbReference type="PANTHER" id="PTHR10211:SF0">
    <property type="entry name" value="DEOXYRIBODIPYRIMIDINE PHOTO-LYASE"/>
    <property type="match status" value="1"/>
</dbReference>
<gene>
    <name evidence="15" type="primary">phrA</name>
    <name evidence="15" type="ORF">Poly24_07460</name>
</gene>
<keyword evidence="7" id="KW-0227">DNA damage</keyword>
<evidence type="ECO:0000256" key="13">
    <source>
        <dbReference type="ARBA" id="ARBA00033999"/>
    </source>
</evidence>
<evidence type="ECO:0000259" key="14">
    <source>
        <dbReference type="PROSITE" id="PS51645"/>
    </source>
</evidence>
<reference evidence="15 16" key="1">
    <citation type="submission" date="2019-02" db="EMBL/GenBank/DDBJ databases">
        <title>Deep-cultivation of Planctomycetes and their phenomic and genomic characterization uncovers novel biology.</title>
        <authorList>
            <person name="Wiegand S."/>
            <person name="Jogler M."/>
            <person name="Boedeker C."/>
            <person name="Pinto D."/>
            <person name="Vollmers J."/>
            <person name="Rivas-Marin E."/>
            <person name="Kohn T."/>
            <person name="Peeters S.H."/>
            <person name="Heuer A."/>
            <person name="Rast P."/>
            <person name="Oberbeckmann S."/>
            <person name="Bunk B."/>
            <person name="Jeske O."/>
            <person name="Meyerdierks A."/>
            <person name="Storesund J.E."/>
            <person name="Kallscheuer N."/>
            <person name="Luecker S."/>
            <person name="Lage O.M."/>
            <person name="Pohl T."/>
            <person name="Merkel B.J."/>
            <person name="Hornburger P."/>
            <person name="Mueller R.-W."/>
            <person name="Bruemmer F."/>
            <person name="Labrenz M."/>
            <person name="Spormann A.M."/>
            <person name="Op den Camp H."/>
            <person name="Overmann J."/>
            <person name="Amann R."/>
            <person name="Jetten M.S.M."/>
            <person name="Mascher T."/>
            <person name="Medema M.H."/>
            <person name="Devos D.P."/>
            <person name="Kaster A.-K."/>
            <person name="Ovreas L."/>
            <person name="Rohde M."/>
            <person name="Galperin M.Y."/>
            <person name="Jogler C."/>
        </authorList>
    </citation>
    <scope>NUCLEOTIDE SEQUENCE [LARGE SCALE GENOMIC DNA]</scope>
    <source>
        <strain evidence="15 16">Poly24</strain>
    </source>
</reference>
<keyword evidence="11 15" id="KW-0456">Lyase</keyword>
<dbReference type="AlphaFoldDB" id="A0A518JNC3"/>
<evidence type="ECO:0000256" key="8">
    <source>
        <dbReference type="ARBA" id="ARBA00022827"/>
    </source>
</evidence>
<name>A0A518JNC3_9BACT</name>
<dbReference type="Gene3D" id="1.25.40.80">
    <property type="match status" value="1"/>
</dbReference>
<protein>
    <recommendedName>
        <fullName evidence="5">Deoxyribodipyrimidine photo-lyase</fullName>
        <ecNumber evidence="4">4.1.99.3</ecNumber>
    </recommendedName>
    <alternativeName>
        <fullName evidence="12">DNA photolyase</fullName>
    </alternativeName>
</protein>
<evidence type="ECO:0000256" key="6">
    <source>
        <dbReference type="ARBA" id="ARBA00022630"/>
    </source>
</evidence>
<dbReference type="InterPro" id="IPR014729">
    <property type="entry name" value="Rossmann-like_a/b/a_fold"/>
</dbReference>
<evidence type="ECO:0000256" key="1">
    <source>
        <dbReference type="ARBA" id="ARBA00001932"/>
    </source>
</evidence>
<dbReference type="OrthoDB" id="9772484at2"/>
<organism evidence="15 16">
    <name type="scientific">Rosistilla carotiformis</name>
    <dbReference type="NCBI Taxonomy" id="2528017"/>
    <lineage>
        <taxon>Bacteria</taxon>
        <taxon>Pseudomonadati</taxon>
        <taxon>Planctomycetota</taxon>
        <taxon>Planctomycetia</taxon>
        <taxon>Pirellulales</taxon>
        <taxon>Pirellulaceae</taxon>
        <taxon>Rosistilla</taxon>
    </lineage>
</organism>
<keyword evidence="9" id="KW-0238">DNA-binding</keyword>
<dbReference type="InterPro" id="IPR006050">
    <property type="entry name" value="DNA_photolyase_N"/>
</dbReference>
<evidence type="ECO:0000256" key="4">
    <source>
        <dbReference type="ARBA" id="ARBA00013149"/>
    </source>
</evidence>
<feature type="domain" description="Photolyase/cryptochrome alpha/beta" evidence="14">
    <location>
        <begin position="22"/>
        <end position="154"/>
    </location>
</feature>
<dbReference type="SUPFAM" id="SSF52425">
    <property type="entry name" value="Cryptochrome/photolyase, N-terminal domain"/>
    <property type="match status" value="1"/>
</dbReference>
<keyword evidence="8" id="KW-0274">FAD</keyword>
<dbReference type="EC" id="4.1.99.3" evidence="4"/>
<dbReference type="EMBL" id="CP036348">
    <property type="protein sequence ID" value="QDV67055.1"/>
    <property type="molecule type" value="Genomic_DNA"/>
</dbReference>
<dbReference type="InterPro" id="IPR052219">
    <property type="entry name" value="Photolyase_Class-2"/>
</dbReference>
<evidence type="ECO:0000256" key="7">
    <source>
        <dbReference type="ARBA" id="ARBA00022763"/>
    </source>
</evidence>
<dbReference type="GO" id="GO:0000719">
    <property type="term" value="P:photoreactive repair"/>
    <property type="evidence" value="ECO:0007669"/>
    <property type="project" value="TreeGrafter"/>
</dbReference>